<gene>
    <name evidence="1" type="ORF">ACHAW5_003598</name>
</gene>
<name>A0ABD3PDB5_9STRA</name>
<evidence type="ECO:0000313" key="1">
    <source>
        <dbReference type="EMBL" id="KAL3785756.1"/>
    </source>
</evidence>
<keyword evidence="2" id="KW-1185">Reference proteome</keyword>
<dbReference type="Proteomes" id="UP001530315">
    <property type="component" value="Unassembled WGS sequence"/>
</dbReference>
<evidence type="ECO:0000313" key="2">
    <source>
        <dbReference type="Proteomes" id="UP001530315"/>
    </source>
</evidence>
<dbReference type="EMBL" id="JALLAZ020000873">
    <property type="protein sequence ID" value="KAL3785756.1"/>
    <property type="molecule type" value="Genomic_DNA"/>
</dbReference>
<sequence length="325" mass="36748">MQRLDTQMEELQHGSEAQCRHLYSTAMPFSEPVRTYHYRRRAYQGLLRILEGKSHNASNTYRDALCCGIPSPSLLSVAQCNDSVEACTRCLHALKGQAVGLRKVHLRDSYIRAQECGDETNKCKDILRIIGREEQKSMWRRINRAIDTPSLGAIPFVQRVENGVVVDITNTEEMNKDIQTVTETRFDLSMSAPISMSSLQQRLGFLFDTDFANSLLEGEVQIPWDVDDVTAIILDEIICLFALLREGHTVVDLTADHFRYFWRRFKEKTSFSISGVHAGHYKAATYSKIITTFLATKITLIARGGCPPDRWGHGLQATRDPAYGG</sequence>
<dbReference type="AlphaFoldDB" id="A0ABD3PDB5"/>
<protein>
    <submittedName>
        <fullName evidence="1">Uncharacterized protein</fullName>
    </submittedName>
</protein>
<organism evidence="1 2">
    <name type="scientific">Stephanodiscus triporus</name>
    <dbReference type="NCBI Taxonomy" id="2934178"/>
    <lineage>
        <taxon>Eukaryota</taxon>
        <taxon>Sar</taxon>
        <taxon>Stramenopiles</taxon>
        <taxon>Ochrophyta</taxon>
        <taxon>Bacillariophyta</taxon>
        <taxon>Coscinodiscophyceae</taxon>
        <taxon>Thalassiosirophycidae</taxon>
        <taxon>Stephanodiscales</taxon>
        <taxon>Stephanodiscaceae</taxon>
        <taxon>Stephanodiscus</taxon>
    </lineage>
</organism>
<reference evidence="1 2" key="1">
    <citation type="submission" date="2024-10" db="EMBL/GenBank/DDBJ databases">
        <title>Updated reference genomes for cyclostephanoid diatoms.</title>
        <authorList>
            <person name="Roberts W.R."/>
            <person name="Alverson A.J."/>
        </authorList>
    </citation>
    <scope>NUCLEOTIDE SEQUENCE [LARGE SCALE GENOMIC DNA]</scope>
    <source>
        <strain evidence="1 2">AJA276-08</strain>
    </source>
</reference>
<comment type="caution">
    <text evidence="1">The sequence shown here is derived from an EMBL/GenBank/DDBJ whole genome shotgun (WGS) entry which is preliminary data.</text>
</comment>
<proteinExistence type="predicted"/>
<accession>A0ABD3PDB5</accession>